<protein>
    <recommendedName>
        <fullName evidence="4">Transmembrane protein</fullName>
    </recommendedName>
</protein>
<organism evidence="2 3">
    <name type="scientific">Lacunisphaera limnophila</name>
    <dbReference type="NCBI Taxonomy" id="1838286"/>
    <lineage>
        <taxon>Bacteria</taxon>
        <taxon>Pseudomonadati</taxon>
        <taxon>Verrucomicrobiota</taxon>
        <taxon>Opitutia</taxon>
        <taxon>Opitutales</taxon>
        <taxon>Opitutaceae</taxon>
        <taxon>Lacunisphaera</taxon>
    </lineage>
</organism>
<dbReference type="KEGG" id="obg:Verru16b_01089"/>
<dbReference type="EMBL" id="CP016094">
    <property type="protein sequence ID" value="AOS44028.1"/>
    <property type="molecule type" value="Genomic_DNA"/>
</dbReference>
<dbReference type="STRING" id="1838286.Verru16b_01089"/>
<keyword evidence="1" id="KW-1133">Transmembrane helix</keyword>
<dbReference type="AlphaFoldDB" id="A0A1D8ASZ8"/>
<evidence type="ECO:0000256" key="1">
    <source>
        <dbReference type="SAM" id="Phobius"/>
    </source>
</evidence>
<reference evidence="2 3" key="1">
    <citation type="submission" date="2016-06" db="EMBL/GenBank/DDBJ databases">
        <title>Three novel species with peptidoglycan cell walls form the new genus Lacunisphaera gen. nov. in the family Opitutaceae of the verrucomicrobial subdivision 4.</title>
        <authorList>
            <person name="Rast P."/>
            <person name="Gloeckner I."/>
            <person name="Jogler M."/>
            <person name="Boedeker C."/>
            <person name="Jeske O."/>
            <person name="Wiegand S."/>
            <person name="Reinhardt R."/>
            <person name="Schumann P."/>
            <person name="Rohde M."/>
            <person name="Spring S."/>
            <person name="Gloeckner F.O."/>
            <person name="Jogler C."/>
        </authorList>
    </citation>
    <scope>NUCLEOTIDE SEQUENCE [LARGE SCALE GENOMIC DNA]</scope>
    <source>
        <strain evidence="2 3">IG16b</strain>
    </source>
</reference>
<sequence length="111" mass="11705">MNAPTPDFLDRALLLGGVFGFIVVAAGCLLVLVCLLSSRAQPHMAPDDDFPAVKPGGLVLAIAVLLGGALLVFSSMWWIGRDLLPLSRARAGLVLTRTDSGPGALHLFPWE</sequence>
<evidence type="ECO:0000313" key="3">
    <source>
        <dbReference type="Proteomes" id="UP000095228"/>
    </source>
</evidence>
<proteinExistence type="predicted"/>
<keyword evidence="3" id="KW-1185">Reference proteome</keyword>
<name>A0A1D8ASZ8_9BACT</name>
<feature type="transmembrane region" description="Helical" evidence="1">
    <location>
        <begin position="58"/>
        <end position="80"/>
    </location>
</feature>
<evidence type="ECO:0000313" key="2">
    <source>
        <dbReference type="EMBL" id="AOS44028.1"/>
    </source>
</evidence>
<evidence type="ECO:0008006" key="4">
    <source>
        <dbReference type="Google" id="ProtNLM"/>
    </source>
</evidence>
<keyword evidence="1" id="KW-0812">Transmembrane</keyword>
<dbReference type="RefSeq" id="WP_069961328.1">
    <property type="nucleotide sequence ID" value="NZ_CP016094.1"/>
</dbReference>
<accession>A0A1D8ASZ8</accession>
<gene>
    <name evidence="2" type="ORF">Verru16b_01089</name>
</gene>
<dbReference type="Proteomes" id="UP000095228">
    <property type="component" value="Chromosome"/>
</dbReference>
<keyword evidence="1" id="KW-0472">Membrane</keyword>
<feature type="transmembrane region" description="Helical" evidence="1">
    <location>
        <begin position="12"/>
        <end position="38"/>
    </location>
</feature>